<keyword evidence="1" id="KW-1133">Transmembrane helix</keyword>
<dbReference type="AlphaFoldDB" id="A0AAD1XB83"/>
<keyword evidence="1" id="KW-0812">Transmembrane</keyword>
<feature type="transmembrane region" description="Helical" evidence="1">
    <location>
        <begin position="78"/>
        <end position="100"/>
    </location>
</feature>
<keyword evidence="3" id="KW-1185">Reference proteome</keyword>
<evidence type="ECO:0000313" key="3">
    <source>
        <dbReference type="Proteomes" id="UP001295684"/>
    </source>
</evidence>
<feature type="transmembrane region" description="Helical" evidence="1">
    <location>
        <begin position="175"/>
        <end position="205"/>
    </location>
</feature>
<gene>
    <name evidence="2" type="ORF">ECRASSUSDP1_LOCUS11245</name>
</gene>
<dbReference type="EMBL" id="CAMPGE010011098">
    <property type="protein sequence ID" value="CAI2369939.1"/>
    <property type="molecule type" value="Genomic_DNA"/>
</dbReference>
<accession>A0AAD1XB83</accession>
<protein>
    <submittedName>
        <fullName evidence="2">Uncharacterized protein</fullName>
    </submittedName>
</protein>
<keyword evidence="1" id="KW-0472">Membrane</keyword>
<comment type="caution">
    <text evidence="2">The sequence shown here is derived from an EMBL/GenBank/DDBJ whole genome shotgun (WGS) entry which is preliminary data.</text>
</comment>
<organism evidence="2 3">
    <name type="scientific">Euplotes crassus</name>
    <dbReference type="NCBI Taxonomy" id="5936"/>
    <lineage>
        <taxon>Eukaryota</taxon>
        <taxon>Sar</taxon>
        <taxon>Alveolata</taxon>
        <taxon>Ciliophora</taxon>
        <taxon>Intramacronucleata</taxon>
        <taxon>Spirotrichea</taxon>
        <taxon>Hypotrichia</taxon>
        <taxon>Euplotida</taxon>
        <taxon>Euplotidae</taxon>
        <taxon>Moneuplotes</taxon>
    </lineage>
</organism>
<evidence type="ECO:0000313" key="2">
    <source>
        <dbReference type="EMBL" id="CAI2369939.1"/>
    </source>
</evidence>
<sequence>MEFSWLIFVPKMLSFFIIWIKLSPILLASALSRIHLSFPIFWDTKTSSWFLPILSISFLLIFLVSSSSSSTSATSMRCLFRVFFIMESFLMPEMAFFSLFSFRKLSLVFMMSIFSMVMASIALFVVIASSLICPPSFMPILCIFMSGFWVFLLFHAAFLVHVFPSVSSSWLEVSIALVFVIFLPHFVSSSVKFVGEVFVLFISVFPAPELSSAIKVFLVFFSIRLVFLFFLRVFGCVLIGRFINRVCSEVYQHFNFFHANSFVVFLNSQILDTVL</sequence>
<feature type="transmembrane region" description="Helical" evidence="1">
    <location>
        <begin position="106"/>
        <end position="128"/>
    </location>
</feature>
<dbReference type="Proteomes" id="UP001295684">
    <property type="component" value="Unassembled WGS sequence"/>
</dbReference>
<feature type="transmembrane region" description="Helical" evidence="1">
    <location>
        <begin position="140"/>
        <end position="163"/>
    </location>
</feature>
<proteinExistence type="predicted"/>
<reference evidence="2" key="1">
    <citation type="submission" date="2023-07" db="EMBL/GenBank/DDBJ databases">
        <authorList>
            <consortium name="AG Swart"/>
            <person name="Singh M."/>
            <person name="Singh A."/>
            <person name="Seah K."/>
            <person name="Emmerich C."/>
        </authorList>
    </citation>
    <scope>NUCLEOTIDE SEQUENCE</scope>
    <source>
        <strain evidence="2">DP1</strain>
    </source>
</reference>
<feature type="transmembrane region" description="Helical" evidence="1">
    <location>
        <begin position="12"/>
        <end position="36"/>
    </location>
</feature>
<feature type="transmembrane region" description="Helical" evidence="1">
    <location>
        <begin position="48"/>
        <end position="66"/>
    </location>
</feature>
<name>A0AAD1XB83_EUPCR</name>
<evidence type="ECO:0000256" key="1">
    <source>
        <dbReference type="SAM" id="Phobius"/>
    </source>
</evidence>
<feature type="transmembrane region" description="Helical" evidence="1">
    <location>
        <begin position="217"/>
        <end position="243"/>
    </location>
</feature>